<evidence type="ECO:0000256" key="1">
    <source>
        <dbReference type="SAM" id="Phobius"/>
    </source>
</evidence>
<keyword evidence="1" id="KW-0472">Membrane</keyword>
<feature type="transmembrane region" description="Helical" evidence="1">
    <location>
        <begin position="207"/>
        <end position="223"/>
    </location>
</feature>
<dbReference type="Pfam" id="PF09913">
    <property type="entry name" value="DUF2142"/>
    <property type="match status" value="1"/>
</dbReference>
<name>A0ABW0G6D4_9PROT</name>
<dbReference type="EMBL" id="JBHSLC010000023">
    <property type="protein sequence ID" value="MFC5356180.1"/>
    <property type="molecule type" value="Genomic_DNA"/>
</dbReference>
<dbReference type="InterPro" id="IPR018674">
    <property type="entry name" value="DUF2142_membrane"/>
</dbReference>
<feature type="transmembrane region" description="Helical" evidence="1">
    <location>
        <begin position="235"/>
        <end position="260"/>
    </location>
</feature>
<reference evidence="3" key="1">
    <citation type="journal article" date="2019" name="Int. J. Syst. Evol. Microbiol.">
        <title>The Global Catalogue of Microorganisms (GCM) 10K type strain sequencing project: providing services to taxonomists for standard genome sequencing and annotation.</title>
        <authorList>
            <consortium name="The Broad Institute Genomics Platform"/>
            <consortium name="The Broad Institute Genome Sequencing Center for Infectious Disease"/>
            <person name="Wu L."/>
            <person name="Ma J."/>
        </authorList>
    </citation>
    <scope>NUCLEOTIDE SEQUENCE [LARGE SCALE GENOMIC DNA]</scope>
    <source>
        <strain evidence="3">CCUG 58760</strain>
    </source>
</reference>
<dbReference type="RefSeq" id="WP_376995762.1">
    <property type="nucleotide sequence ID" value="NZ_JBHSLC010000023.1"/>
</dbReference>
<feature type="transmembrane region" description="Helical" evidence="1">
    <location>
        <begin position="449"/>
        <end position="470"/>
    </location>
</feature>
<evidence type="ECO:0000313" key="3">
    <source>
        <dbReference type="Proteomes" id="UP001596166"/>
    </source>
</evidence>
<feature type="transmembrane region" description="Helical" evidence="1">
    <location>
        <begin position="156"/>
        <end position="175"/>
    </location>
</feature>
<organism evidence="2 3">
    <name type="scientific">Azospirillum himalayense</name>
    <dbReference type="NCBI Taxonomy" id="654847"/>
    <lineage>
        <taxon>Bacteria</taxon>
        <taxon>Pseudomonadati</taxon>
        <taxon>Pseudomonadota</taxon>
        <taxon>Alphaproteobacteria</taxon>
        <taxon>Rhodospirillales</taxon>
        <taxon>Azospirillaceae</taxon>
        <taxon>Azospirillum</taxon>
    </lineage>
</organism>
<comment type="caution">
    <text evidence="2">The sequence shown here is derived from an EMBL/GenBank/DDBJ whole genome shotgun (WGS) entry which is preliminary data.</text>
</comment>
<sequence>MKMLSTTINGITDSIKPPSNKTITGCFVFLFLGFIIVFSYLTPPFQAPDEPAHLFRAYQISQGEIVGKKINDVASGGGVDVGLFELLNRFDPYIPGGAPPVDPNLYEAVRAIGWKEQKVNADFRNTVQYAPFAYAPQAAALAIGKALGLSVMDSYVLARTFAALTASILAVTAVVMLRTTAASGFILSLLLLPMSVFLIASTSQDGILLGLGALLAAVVARSFDREPGRGLWLPYAATACITILALARLPYLALLPLLWMPALWSHGGGRRFTVRLPMVLCTLFVLAAFAGWLVMTEPVRVKVYPLNDKVVSTTDQLLFLVRNPTFVWHLTLNTLLANLTSYTAGFIGILGWLSISLPRWGYRFAMVSLMATFAAAPPPANRTTADLALVGLALVLSTGGVFLAQYLTWTAVGAPVIDGVQGRYFLPIAPLLLILTLPFPARFAKWRRMLGFAGLLLLLPVCLIAARALFVRFVGQ</sequence>
<keyword evidence="1" id="KW-1133">Transmembrane helix</keyword>
<gene>
    <name evidence="2" type="ORF">ACFPMG_14310</name>
</gene>
<feature type="transmembrane region" description="Helical" evidence="1">
    <location>
        <begin position="22"/>
        <end position="41"/>
    </location>
</feature>
<keyword evidence="3" id="KW-1185">Reference proteome</keyword>
<feature type="transmembrane region" description="Helical" evidence="1">
    <location>
        <begin position="272"/>
        <end position="295"/>
    </location>
</feature>
<feature type="transmembrane region" description="Helical" evidence="1">
    <location>
        <begin position="388"/>
        <end position="412"/>
    </location>
</feature>
<dbReference type="Proteomes" id="UP001596166">
    <property type="component" value="Unassembled WGS sequence"/>
</dbReference>
<feature type="transmembrane region" description="Helical" evidence="1">
    <location>
        <begin position="326"/>
        <end position="353"/>
    </location>
</feature>
<accession>A0ABW0G6D4</accession>
<feature type="transmembrane region" description="Helical" evidence="1">
    <location>
        <begin position="181"/>
        <end position="200"/>
    </location>
</feature>
<proteinExistence type="predicted"/>
<protein>
    <submittedName>
        <fullName evidence="2">DUF2142 domain-containing protein</fullName>
    </submittedName>
</protein>
<keyword evidence="1" id="KW-0812">Transmembrane</keyword>
<evidence type="ECO:0000313" key="2">
    <source>
        <dbReference type="EMBL" id="MFC5356180.1"/>
    </source>
</evidence>
<feature type="transmembrane region" description="Helical" evidence="1">
    <location>
        <begin position="424"/>
        <end position="443"/>
    </location>
</feature>